<gene>
    <name evidence="1" type="ORF">EVA_11668</name>
</gene>
<evidence type="ECO:0000313" key="1">
    <source>
        <dbReference type="EMBL" id="EJX00227.1"/>
    </source>
</evidence>
<accession>J9FZ23</accession>
<dbReference type="AlphaFoldDB" id="J9FZ23"/>
<comment type="caution">
    <text evidence="1">The sequence shown here is derived from an EMBL/GenBank/DDBJ whole genome shotgun (WGS) entry which is preliminary data.</text>
</comment>
<reference evidence="1" key="1">
    <citation type="journal article" date="2012" name="PLoS ONE">
        <title>Gene sets for utilization of primary and secondary nutrition supplies in the distal gut of endangered iberian lynx.</title>
        <authorList>
            <person name="Alcaide M."/>
            <person name="Messina E."/>
            <person name="Richter M."/>
            <person name="Bargiela R."/>
            <person name="Peplies J."/>
            <person name="Huws S.A."/>
            <person name="Newbold C.J."/>
            <person name="Golyshin P.N."/>
            <person name="Simon M.A."/>
            <person name="Lopez G."/>
            <person name="Yakimov M.M."/>
            <person name="Ferrer M."/>
        </authorList>
    </citation>
    <scope>NUCLEOTIDE SEQUENCE</scope>
</reference>
<organism evidence="1">
    <name type="scientific">gut metagenome</name>
    <dbReference type="NCBI Taxonomy" id="749906"/>
    <lineage>
        <taxon>unclassified sequences</taxon>
        <taxon>metagenomes</taxon>
        <taxon>organismal metagenomes</taxon>
    </lineage>
</organism>
<protein>
    <submittedName>
        <fullName evidence="1">Uncharacterized protein</fullName>
    </submittedName>
</protein>
<dbReference type="EMBL" id="AMCI01003469">
    <property type="protein sequence ID" value="EJX00227.1"/>
    <property type="molecule type" value="Genomic_DNA"/>
</dbReference>
<name>J9FZ23_9ZZZZ</name>
<proteinExistence type="predicted"/>
<sequence length="44" mass="4910">MLQHDIKDYSVNAVESIIIWGQNNGYTFRALNVNSPTAHHGIAN</sequence>